<proteinExistence type="predicted"/>
<dbReference type="Pfam" id="PF10112">
    <property type="entry name" value="Halogen_Hydrol"/>
    <property type="match status" value="1"/>
</dbReference>
<dbReference type="EMBL" id="QIBZ01000001">
    <property type="protein sequence ID" value="RNM37525.1"/>
    <property type="molecule type" value="Genomic_DNA"/>
</dbReference>
<name>A0A3N0IKR2_9ACTN</name>
<keyword evidence="3" id="KW-1185">Reference proteome</keyword>
<organism evidence="2 3">
    <name type="scientific">Slackia isoflavoniconvertens</name>
    <dbReference type="NCBI Taxonomy" id="572010"/>
    <lineage>
        <taxon>Bacteria</taxon>
        <taxon>Bacillati</taxon>
        <taxon>Actinomycetota</taxon>
        <taxon>Coriobacteriia</taxon>
        <taxon>Eggerthellales</taxon>
        <taxon>Eggerthellaceae</taxon>
        <taxon>Slackia</taxon>
    </lineage>
</organism>
<gene>
    <name evidence="2" type="ORF">DMP05_01005</name>
</gene>
<feature type="transmembrane region" description="Helical" evidence="1">
    <location>
        <begin position="120"/>
        <end position="141"/>
    </location>
</feature>
<keyword evidence="1" id="KW-0812">Transmembrane</keyword>
<feature type="transmembrane region" description="Helical" evidence="1">
    <location>
        <begin position="90"/>
        <end position="114"/>
    </location>
</feature>
<reference evidence="3" key="1">
    <citation type="submission" date="2018-05" db="EMBL/GenBank/DDBJ databases">
        <title>Genome Sequencing of selected type strains of the family Eggerthellaceae.</title>
        <authorList>
            <person name="Danylec N."/>
            <person name="Stoll D.A."/>
            <person name="Doetsch A."/>
            <person name="Huch M."/>
        </authorList>
    </citation>
    <scope>NUCLEOTIDE SEQUENCE [LARGE SCALE GENOMIC DNA]</scope>
    <source>
        <strain evidence="3">DSM 22006</strain>
    </source>
</reference>
<dbReference type="OrthoDB" id="9782052at2"/>
<accession>A0A3N0IKR2</accession>
<evidence type="ECO:0000256" key="1">
    <source>
        <dbReference type="SAM" id="Phobius"/>
    </source>
</evidence>
<protein>
    <recommendedName>
        <fullName evidence="4">5-bromo-4-chloroindolyl phosphate hydrolysis protein</fullName>
    </recommendedName>
</protein>
<sequence>MASSKNIGDQIFNAVQNAVDSQDFSNLQSTIEKSIGIAAEGIARSLSSASDGIRRGREQYALAQAKKRREEQMATIYANPSGQRSVGIALVGWGVVLGVPGLAGTIFTIGAGFMISAGSILVGSILAAATVAGGALFAMGIKRLNLVNRFERYRDAIGLRDFCYLDEIAASTADTTESVRQNVKAMLSHGLFKQAALGDGENFLALTNDAYQQYRQARGKALEKKQQRALTQSEHSQLDAETQALLARGNAYIAQIRESNKAIPNPEFSKKIDQIEHVVRTIFDRAAERPEVIDDLDHLMDYYLPTTVKLLDAYRDLDAQPIQSETISQSKREIEGALDSLNVAFEKLLDSVFRDMAIDVSSDISVLHTVLAQEGLVESPFDKQKSE</sequence>
<evidence type="ECO:0008006" key="4">
    <source>
        <dbReference type="Google" id="ProtNLM"/>
    </source>
</evidence>
<keyword evidence="1" id="KW-1133">Transmembrane helix</keyword>
<dbReference type="Proteomes" id="UP000271472">
    <property type="component" value="Unassembled WGS sequence"/>
</dbReference>
<keyword evidence="1" id="KW-0472">Membrane</keyword>
<evidence type="ECO:0000313" key="2">
    <source>
        <dbReference type="EMBL" id="RNM37525.1"/>
    </source>
</evidence>
<dbReference type="RefSeq" id="WP_123218753.1">
    <property type="nucleotide sequence ID" value="NZ_JACHYQ010000001.1"/>
</dbReference>
<dbReference type="InterPro" id="IPR018770">
    <property type="entry name" value="ChloroindolylP_hydrolase"/>
</dbReference>
<dbReference type="AlphaFoldDB" id="A0A3N0IKR2"/>
<evidence type="ECO:0000313" key="3">
    <source>
        <dbReference type="Proteomes" id="UP000271472"/>
    </source>
</evidence>
<dbReference type="GeneID" id="98661926"/>
<comment type="caution">
    <text evidence="2">The sequence shown here is derived from an EMBL/GenBank/DDBJ whole genome shotgun (WGS) entry which is preliminary data.</text>
</comment>